<evidence type="ECO:0000256" key="9">
    <source>
        <dbReference type="ARBA" id="ARBA00023204"/>
    </source>
</evidence>
<keyword evidence="6" id="KW-0378">Hydrolase</keyword>
<dbReference type="InterPro" id="IPR023875">
    <property type="entry name" value="DNA_repair_put"/>
</dbReference>
<dbReference type="SUPFAM" id="SSF52141">
    <property type="entry name" value="Uracil-DNA glycosylase-like"/>
    <property type="match status" value="1"/>
</dbReference>
<dbReference type="NCBIfam" id="TIGR03915">
    <property type="entry name" value="SAM_7_link_chp"/>
    <property type="match status" value="1"/>
</dbReference>
<dbReference type="GO" id="GO:0051539">
    <property type="term" value="F:4 iron, 4 sulfur cluster binding"/>
    <property type="evidence" value="ECO:0007669"/>
    <property type="project" value="UniProtKB-KW"/>
</dbReference>
<feature type="domain" description="Uracil-DNA glycosylase-like" evidence="11">
    <location>
        <begin position="308"/>
        <end position="468"/>
    </location>
</feature>
<dbReference type="InterPro" id="IPR005273">
    <property type="entry name" value="Ura-DNA_glyco_family4"/>
</dbReference>
<keyword evidence="3" id="KW-0004">4Fe-4S</keyword>
<accession>A0A0R3M650</accession>
<sequence>MHHMILDSETDFDGWRKAARALALNDVKPSDVTWRVADDAPELFEPSAPPLEPPHGTFNVPARFVELAEMAILHRNPERFALLYRLLWRLRGNHDLLEIVTDPDVAEVAAMAKAVHRDEHKMHAFVRFREIGREQKSHFVAWFEPEHHIVELAAPFFARRFADMPWSILTPDVCAHWDGHAVSITPGVAKSEAPTADRLEETWRSYYASIFNPARLKVQAMQKEMPRKYWRNLPEASLIKPLIEDAGRTASAMIAKAASEPHKPQKRLEPPKADDMPRKGADDIETLREEAADCRACPLYKNATQTVFGEGAQTARIMLVGEQPGDKEDLAGKPFVGPAGQMLDRALDEAGIDRRKVYVTNAVKHFKFVPRGKVRLHQKPNTPEIRACRQWYERELAAIKPELVVAMGATAAQSVFGKITPINKNRGRPIDLDDGTRVLVTVHPSYLLRLPDAEARASEYRRFVQDLKIAAGALRKSAHAA</sequence>
<evidence type="ECO:0000256" key="5">
    <source>
        <dbReference type="ARBA" id="ARBA00022763"/>
    </source>
</evidence>
<comment type="caution">
    <text evidence="12">The sequence shown here is derived from an EMBL/GenBank/DDBJ whole genome shotgun (WGS) entry which is preliminary data.</text>
</comment>
<dbReference type="Proteomes" id="UP000051660">
    <property type="component" value="Unassembled WGS sequence"/>
</dbReference>
<keyword evidence="8" id="KW-0411">Iron-sulfur</keyword>
<feature type="region of interest" description="Disordered" evidence="10">
    <location>
        <begin position="256"/>
        <end position="279"/>
    </location>
</feature>
<dbReference type="EMBL" id="LLYB01000134">
    <property type="protein sequence ID" value="KRR15480.1"/>
    <property type="molecule type" value="Genomic_DNA"/>
</dbReference>
<dbReference type="OrthoDB" id="5290748at2"/>
<dbReference type="GO" id="GO:0046872">
    <property type="term" value="F:metal ion binding"/>
    <property type="evidence" value="ECO:0007669"/>
    <property type="project" value="UniProtKB-KW"/>
</dbReference>
<dbReference type="AlphaFoldDB" id="A0A0R3M650"/>
<evidence type="ECO:0000259" key="11">
    <source>
        <dbReference type="SMART" id="SM00986"/>
    </source>
</evidence>
<dbReference type="Gene3D" id="3.40.470.10">
    <property type="entry name" value="Uracil-DNA glycosylase-like domain"/>
    <property type="match status" value="1"/>
</dbReference>
<dbReference type="InterPro" id="IPR051536">
    <property type="entry name" value="UDG_Type-4/5"/>
</dbReference>
<keyword evidence="9" id="KW-0234">DNA repair</keyword>
<dbReference type="InterPro" id="IPR036895">
    <property type="entry name" value="Uracil-DNA_glycosylase-like_sf"/>
</dbReference>
<gene>
    <name evidence="12" type="ORF">CQ14_04030</name>
</gene>
<dbReference type="InterPro" id="IPR025404">
    <property type="entry name" value="DUF4130"/>
</dbReference>
<dbReference type="InterPro" id="IPR005122">
    <property type="entry name" value="Uracil-DNA_glycosylase-like"/>
</dbReference>
<protein>
    <recommendedName>
        <fullName evidence="2">Type-4 uracil-DNA glycosylase</fullName>
    </recommendedName>
</protein>
<evidence type="ECO:0000256" key="7">
    <source>
        <dbReference type="ARBA" id="ARBA00023004"/>
    </source>
</evidence>
<dbReference type="GO" id="GO:0006281">
    <property type="term" value="P:DNA repair"/>
    <property type="evidence" value="ECO:0007669"/>
    <property type="project" value="UniProtKB-KW"/>
</dbReference>
<evidence type="ECO:0000256" key="6">
    <source>
        <dbReference type="ARBA" id="ARBA00022801"/>
    </source>
</evidence>
<evidence type="ECO:0000256" key="4">
    <source>
        <dbReference type="ARBA" id="ARBA00022723"/>
    </source>
</evidence>
<evidence type="ECO:0000256" key="3">
    <source>
        <dbReference type="ARBA" id="ARBA00022485"/>
    </source>
</evidence>
<dbReference type="RefSeq" id="WP_057863287.1">
    <property type="nucleotide sequence ID" value="NZ_LLYB01000134.1"/>
</dbReference>
<name>A0A0R3M650_9BRAD</name>
<dbReference type="GO" id="GO:0097506">
    <property type="term" value="F:deaminated base DNA N-glycosylase activity"/>
    <property type="evidence" value="ECO:0007669"/>
    <property type="project" value="UniProtKB-ARBA"/>
</dbReference>
<dbReference type="Pfam" id="PF13566">
    <property type="entry name" value="DUF4130"/>
    <property type="match status" value="1"/>
</dbReference>
<keyword evidence="7" id="KW-0408">Iron</keyword>
<evidence type="ECO:0000256" key="1">
    <source>
        <dbReference type="ARBA" id="ARBA00006521"/>
    </source>
</evidence>
<comment type="similarity">
    <text evidence="1">Belongs to the uracil-DNA glycosylase (UDG) superfamily. Type 4 (UDGa) family.</text>
</comment>
<reference evidence="12 13" key="1">
    <citation type="submission" date="2014-03" db="EMBL/GenBank/DDBJ databases">
        <title>Bradyrhizobium valentinum sp. nov., isolated from effective nodules of Lupinus mariae-josephae, a lupine endemic of basic-lime soils in Eastern Spain.</title>
        <authorList>
            <person name="Duran D."/>
            <person name="Rey L."/>
            <person name="Navarro A."/>
            <person name="Busquets A."/>
            <person name="Imperial J."/>
            <person name="Ruiz-Argueso T."/>
        </authorList>
    </citation>
    <scope>NUCLEOTIDE SEQUENCE [LARGE SCALE GENOMIC DNA]</scope>
    <source>
        <strain evidence="12 13">CCBAU 23086</strain>
    </source>
</reference>
<evidence type="ECO:0000313" key="13">
    <source>
        <dbReference type="Proteomes" id="UP000051660"/>
    </source>
</evidence>
<evidence type="ECO:0000256" key="8">
    <source>
        <dbReference type="ARBA" id="ARBA00023014"/>
    </source>
</evidence>
<dbReference type="PANTHER" id="PTHR33693">
    <property type="entry name" value="TYPE-5 URACIL-DNA GLYCOSYLASE"/>
    <property type="match status" value="1"/>
</dbReference>
<organism evidence="12 13">
    <name type="scientific">Bradyrhizobium lablabi</name>
    <dbReference type="NCBI Taxonomy" id="722472"/>
    <lineage>
        <taxon>Bacteria</taxon>
        <taxon>Pseudomonadati</taxon>
        <taxon>Pseudomonadota</taxon>
        <taxon>Alphaproteobacteria</taxon>
        <taxon>Hyphomicrobiales</taxon>
        <taxon>Nitrobacteraceae</taxon>
        <taxon>Bradyrhizobium</taxon>
    </lineage>
</organism>
<dbReference type="Pfam" id="PF03167">
    <property type="entry name" value="UDG"/>
    <property type="match status" value="1"/>
</dbReference>
<dbReference type="PANTHER" id="PTHR33693:SF9">
    <property type="entry name" value="TYPE-4 URACIL-DNA GLYCOSYLASE"/>
    <property type="match status" value="1"/>
</dbReference>
<keyword evidence="5" id="KW-0227">DNA damage</keyword>
<keyword evidence="4" id="KW-0479">Metal-binding</keyword>
<feature type="compositionally biased region" description="Basic and acidic residues" evidence="10">
    <location>
        <begin position="259"/>
        <end position="279"/>
    </location>
</feature>
<evidence type="ECO:0000256" key="2">
    <source>
        <dbReference type="ARBA" id="ARBA00019403"/>
    </source>
</evidence>
<evidence type="ECO:0000256" key="10">
    <source>
        <dbReference type="SAM" id="MobiDB-lite"/>
    </source>
</evidence>
<dbReference type="NCBIfam" id="TIGR00758">
    <property type="entry name" value="UDG_fam4"/>
    <property type="match status" value="1"/>
</dbReference>
<dbReference type="SMART" id="SM00987">
    <property type="entry name" value="UreE_C"/>
    <property type="match status" value="1"/>
</dbReference>
<dbReference type="CDD" id="cd10030">
    <property type="entry name" value="UDG-F4_TTUDGA_SPO1dp_like"/>
    <property type="match status" value="1"/>
</dbReference>
<evidence type="ECO:0000313" key="12">
    <source>
        <dbReference type="EMBL" id="KRR15480.1"/>
    </source>
</evidence>
<dbReference type="NCBIfam" id="TIGR03914">
    <property type="entry name" value="UDG_fam_dom"/>
    <property type="match status" value="1"/>
</dbReference>
<proteinExistence type="inferred from homology"/>
<dbReference type="SMART" id="SM00986">
    <property type="entry name" value="UDG"/>
    <property type="match status" value="1"/>
</dbReference>